<keyword evidence="2" id="KW-0808">Transferase</keyword>
<dbReference type="EMBL" id="NGJT01000002">
    <property type="protein sequence ID" value="RST95918.1"/>
    <property type="molecule type" value="Genomic_DNA"/>
</dbReference>
<dbReference type="Proteomes" id="UP000288490">
    <property type="component" value="Unassembled WGS sequence"/>
</dbReference>
<organism evidence="2 3">
    <name type="scientific">Vagococcus bubulae</name>
    <dbReference type="NCBI Taxonomy" id="1977868"/>
    <lineage>
        <taxon>Bacteria</taxon>
        <taxon>Bacillati</taxon>
        <taxon>Bacillota</taxon>
        <taxon>Bacilli</taxon>
        <taxon>Lactobacillales</taxon>
        <taxon>Enterococcaceae</taxon>
        <taxon>Vagococcus</taxon>
    </lineage>
</organism>
<dbReference type="OrthoDB" id="9795247at2"/>
<dbReference type="RefSeq" id="WP_125956077.1">
    <property type="nucleotide sequence ID" value="NZ_JAQEJV010000002.1"/>
</dbReference>
<protein>
    <submittedName>
        <fullName evidence="2">N-acetylmannosamine kinase</fullName>
    </submittedName>
</protein>
<reference evidence="2 3" key="1">
    <citation type="submission" date="2017-05" db="EMBL/GenBank/DDBJ databases">
        <title>Vagococcus spp. assemblies.</title>
        <authorList>
            <person name="Gulvik C.A."/>
        </authorList>
    </citation>
    <scope>NUCLEOTIDE SEQUENCE [LARGE SCALE GENOMIC DNA]</scope>
    <source>
        <strain evidence="2 3">SS1994</strain>
    </source>
</reference>
<dbReference type="SUPFAM" id="SSF53067">
    <property type="entry name" value="Actin-like ATPase domain"/>
    <property type="match status" value="1"/>
</dbReference>
<dbReference type="Gene3D" id="3.30.420.40">
    <property type="match status" value="2"/>
</dbReference>
<comment type="caution">
    <text evidence="2">The sequence shown here is derived from an EMBL/GenBank/DDBJ whole genome shotgun (WGS) entry which is preliminary data.</text>
</comment>
<gene>
    <name evidence="2" type="ORF">CBF36_01750</name>
</gene>
<dbReference type="AlphaFoldDB" id="A0A429ZQI6"/>
<dbReference type="CDD" id="cd24152">
    <property type="entry name" value="ASKHA_NBD_ROK-like"/>
    <property type="match status" value="1"/>
</dbReference>
<proteinExistence type="inferred from homology"/>
<dbReference type="Pfam" id="PF00480">
    <property type="entry name" value="ROK"/>
    <property type="match status" value="1"/>
</dbReference>
<keyword evidence="3" id="KW-1185">Reference proteome</keyword>
<dbReference type="PANTHER" id="PTHR18964">
    <property type="entry name" value="ROK (REPRESSOR, ORF, KINASE) FAMILY"/>
    <property type="match status" value="1"/>
</dbReference>
<dbReference type="PANTHER" id="PTHR18964:SF170">
    <property type="entry name" value="SUGAR KINASE"/>
    <property type="match status" value="1"/>
</dbReference>
<evidence type="ECO:0000256" key="1">
    <source>
        <dbReference type="ARBA" id="ARBA00006479"/>
    </source>
</evidence>
<keyword evidence="2" id="KW-0418">Kinase</keyword>
<dbReference type="InterPro" id="IPR000600">
    <property type="entry name" value="ROK"/>
</dbReference>
<accession>A0A429ZQI6</accession>
<comment type="similarity">
    <text evidence="1">Belongs to the ROK (NagC/XylR) family.</text>
</comment>
<name>A0A429ZQI6_9ENTE</name>
<evidence type="ECO:0000313" key="2">
    <source>
        <dbReference type="EMBL" id="RST95918.1"/>
    </source>
</evidence>
<dbReference type="InterPro" id="IPR043129">
    <property type="entry name" value="ATPase_NBD"/>
</dbReference>
<sequence length="286" mass="31279">MTNLAVFDIGGTAVKCGLWKDNQLSTQSKFSTPKTLDDLVEEMKQVINHYPVDIEGVAISAPGVVNVSTREIEGISAVRYLHNCPIFDMFEQAFNLPVRIENDANCAGIAEMNLGVGKDRKNALFVVLGTGVGGAVFINGALYKGAHLFGGEFGLMKNHTDKILSETGTIVRVADAYYHQTGKKVDGQKLFELANKGDELVLTLLDTMYENIAQILYDLQVAIDPEMIIIGGGISERTEVITELEKRLYHKLTSVHLPSIMPQITACQFKNDANLIGAAINYLNTI</sequence>
<evidence type="ECO:0000313" key="3">
    <source>
        <dbReference type="Proteomes" id="UP000288490"/>
    </source>
</evidence>
<dbReference type="GO" id="GO:0016301">
    <property type="term" value="F:kinase activity"/>
    <property type="evidence" value="ECO:0007669"/>
    <property type="project" value="UniProtKB-KW"/>
</dbReference>